<sequence>MQAAGDGAGVCGHKGCARQRLRRLGIVLEHTYKLFWSRSSSTTRNRRAPQRKLHAFGPPSVVAWCTVYACRRSQLELTTQLVGSVWPSFHEELLERVVPDVHGLALSLRGEGDRQLSWEAVEDTTVKTTALVTAVVAAGGGWVGQAGINIMVEDRHLEGHHCEGPMDWQGGGD</sequence>
<keyword evidence="2" id="KW-1185">Reference proteome</keyword>
<name>A0AAD8SEV3_LOLMU</name>
<dbReference type="Proteomes" id="UP001231189">
    <property type="component" value="Unassembled WGS sequence"/>
</dbReference>
<organism evidence="1 2">
    <name type="scientific">Lolium multiflorum</name>
    <name type="common">Italian ryegrass</name>
    <name type="synonym">Lolium perenne subsp. multiflorum</name>
    <dbReference type="NCBI Taxonomy" id="4521"/>
    <lineage>
        <taxon>Eukaryota</taxon>
        <taxon>Viridiplantae</taxon>
        <taxon>Streptophyta</taxon>
        <taxon>Embryophyta</taxon>
        <taxon>Tracheophyta</taxon>
        <taxon>Spermatophyta</taxon>
        <taxon>Magnoliopsida</taxon>
        <taxon>Liliopsida</taxon>
        <taxon>Poales</taxon>
        <taxon>Poaceae</taxon>
        <taxon>BOP clade</taxon>
        <taxon>Pooideae</taxon>
        <taxon>Poodae</taxon>
        <taxon>Poeae</taxon>
        <taxon>Poeae Chloroplast Group 2 (Poeae type)</taxon>
        <taxon>Loliodinae</taxon>
        <taxon>Loliinae</taxon>
        <taxon>Lolium</taxon>
    </lineage>
</organism>
<evidence type="ECO:0000313" key="1">
    <source>
        <dbReference type="EMBL" id="KAK1650886.1"/>
    </source>
</evidence>
<gene>
    <name evidence="1" type="ORF">QYE76_068691</name>
</gene>
<accession>A0AAD8SEV3</accession>
<reference evidence="1" key="1">
    <citation type="submission" date="2023-07" db="EMBL/GenBank/DDBJ databases">
        <title>A chromosome-level genome assembly of Lolium multiflorum.</title>
        <authorList>
            <person name="Chen Y."/>
            <person name="Copetti D."/>
            <person name="Kolliker R."/>
            <person name="Studer B."/>
        </authorList>
    </citation>
    <scope>NUCLEOTIDE SEQUENCE</scope>
    <source>
        <strain evidence="1">02402/16</strain>
        <tissue evidence="1">Leaf</tissue>
    </source>
</reference>
<evidence type="ECO:0000313" key="2">
    <source>
        <dbReference type="Proteomes" id="UP001231189"/>
    </source>
</evidence>
<dbReference type="AlphaFoldDB" id="A0AAD8SEV3"/>
<dbReference type="EMBL" id="JAUUTY010000004">
    <property type="protein sequence ID" value="KAK1650886.1"/>
    <property type="molecule type" value="Genomic_DNA"/>
</dbReference>
<proteinExistence type="predicted"/>
<protein>
    <submittedName>
        <fullName evidence="1">Uncharacterized protein</fullName>
    </submittedName>
</protein>
<comment type="caution">
    <text evidence="1">The sequence shown here is derived from an EMBL/GenBank/DDBJ whole genome shotgun (WGS) entry which is preliminary data.</text>
</comment>